<evidence type="ECO:0000313" key="8">
    <source>
        <dbReference type="EMBL" id="PRQ34934.1"/>
    </source>
</evidence>
<dbReference type="Proteomes" id="UP000238479">
    <property type="component" value="Chromosome 5"/>
</dbReference>
<dbReference type="InterPro" id="IPR004895">
    <property type="entry name" value="Prenylated_rab_accept_PRA1"/>
</dbReference>
<evidence type="ECO:0000256" key="5">
    <source>
        <dbReference type="ARBA" id="ARBA00022989"/>
    </source>
</evidence>
<evidence type="ECO:0000256" key="4">
    <source>
        <dbReference type="ARBA" id="ARBA00022692"/>
    </source>
</evidence>
<dbReference type="PANTHER" id="PTHR19317:SF53">
    <property type="entry name" value="PRA1 FAMILY PROTEIN G1"/>
    <property type="match status" value="1"/>
</dbReference>
<feature type="transmembrane region" description="Helical" evidence="7">
    <location>
        <begin position="78"/>
        <end position="94"/>
    </location>
</feature>
<keyword evidence="7" id="KW-0813">Transport</keyword>
<dbReference type="GO" id="GO:0005794">
    <property type="term" value="C:Golgi apparatus"/>
    <property type="evidence" value="ECO:0007669"/>
    <property type="project" value="TreeGrafter"/>
</dbReference>
<evidence type="ECO:0000313" key="9">
    <source>
        <dbReference type="Proteomes" id="UP000238479"/>
    </source>
</evidence>
<feature type="transmembrane region" description="Helical" evidence="7">
    <location>
        <begin position="129"/>
        <end position="149"/>
    </location>
</feature>
<keyword evidence="5 7" id="KW-1133">Transmembrane helix</keyword>
<comment type="similarity">
    <text evidence="3 7">Belongs to the PRA1 family.</text>
</comment>
<dbReference type="Pfam" id="PF03208">
    <property type="entry name" value="PRA1"/>
    <property type="match status" value="1"/>
</dbReference>
<evidence type="ECO:0000256" key="7">
    <source>
        <dbReference type="RuleBase" id="RU363107"/>
    </source>
</evidence>
<organism evidence="8 9">
    <name type="scientific">Rosa chinensis</name>
    <name type="common">China rose</name>
    <dbReference type="NCBI Taxonomy" id="74649"/>
    <lineage>
        <taxon>Eukaryota</taxon>
        <taxon>Viridiplantae</taxon>
        <taxon>Streptophyta</taxon>
        <taxon>Embryophyta</taxon>
        <taxon>Tracheophyta</taxon>
        <taxon>Spermatophyta</taxon>
        <taxon>Magnoliopsida</taxon>
        <taxon>eudicotyledons</taxon>
        <taxon>Gunneridae</taxon>
        <taxon>Pentapetalae</taxon>
        <taxon>rosids</taxon>
        <taxon>fabids</taxon>
        <taxon>Rosales</taxon>
        <taxon>Rosaceae</taxon>
        <taxon>Rosoideae</taxon>
        <taxon>Rosoideae incertae sedis</taxon>
        <taxon>Rosa</taxon>
    </lineage>
</organism>
<dbReference type="GO" id="GO:0016192">
    <property type="term" value="P:vesicle-mediated transport"/>
    <property type="evidence" value="ECO:0007669"/>
    <property type="project" value="TreeGrafter"/>
</dbReference>
<evidence type="ECO:0000256" key="3">
    <source>
        <dbReference type="ARBA" id="ARBA00006483"/>
    </source>
</evidence>
<dbReference type="OMA" id="LFFFRED"/>
<dbReference type="PANTHER" id="PTHR19317">
    <property type="entry name" value="PRENYLATED RAB ACCEPTOR 1-RELATED"/>
    <property type="match status" value="1"/>
</dbReference>
<protein>
    <recommendedName>
        <fullName evidence="7">PRA1 family protein</fullName>
    </recommendedName>
</protein>
<evidence type="ECO:0000256" key="1">
    <source>
        <dbReference type="ARBA" id="ARBA00002501"/>
    </source>
</evidence>
<feature type="transmembrane region" description="Helical" evidence="7">
    <location>
        <begin position="155"/>
        <end position="172"/>
    </location>
</feature>
<comment type="function">
    <text evidence="1 7">May be involved in both secretory and endocytic intracellular trafficking in the endosomal/prevacuolar compartments.</text>
</comment>
<gene>
    <name evidence="8" type="ORF">RchiOBHm_Chr5g0074561</name>
</gene>
<keyword evidence="6 7" id="KW-0472">Membrane</keyword>
<sequence length="198" mass="21277">MSQSQSQSQPQPQPQAATATYTSIPVTIPAADVISRSIQNLLGAISRHRPWPEFGSSLSRPDSYSSALTRLRFNSRHFRTNYILLIGVCGFLSLIGSPGWLLATAAVVGLWLVIYFFREDPLVVLGRHFSDWAVFVGLVLVSLAVVWLSSGLGNVVLGLGIGLLVCGLHGLVRDTEGLFLNENEAASAGLIGPTYTPV</sequence>
<dbReference type="GO" id="GO:0016020">
    <property type="term" value="C:membrane"/>
    <property type="evidence" value="ECO:0007669"/>
    <property type="project" value="UniProtKB-SubCell"/>
</dbReference>
<keyword evidence="4 7" id="KW-0812">Transmembrane</keyword>
<accession>A0A2P6QL76</accession>
<dbReference type="Gramene" id="PRQ34934">
    <property type="protein sequence ID" value="PRQ34934"/>
    <property type="gene ID" value="RchiOBHm_Chr5g0074561"/>
</dbReference>
<comment type="caution">
    <text evidence="8">The sequence shown here is derived from an EMBL/GenBank/DDBJ whole genome shotgun (WGS) entry which is preliminary data.</text>
</comment>
<reference evidence="8 9" key="1">
    <citation type="journal article" date="2018" name="Nat. Genet.">
        <title>The Rosa genome provides new insights in the design of modern roses.</title>
        <authorList>
            <person name="Bendahmane M."/>
        </authorList>
    </citation>
    <scope>NUCLEOTIDE SEQUENCE [LARGE SCALE GENOMIC DNA]</scope>
    <source>
        <strain evidence="9">cv. Old Blush</strain>
    </source>
</reference>
<comment type="subcellular location">
    <subcellularLocation>
        <location evidence="2">Endomembrane system</location>
        <topology evidence="2">Multi-pass membrane protein</topology>
    </subcellularLocation>
    <subcellularLocation>
        <location evidence="7">Membrane</location>
        <topology evidence="7">Multi-pass membrane protein</topology>
    </subcellularLocation>
</comment>
<keyword evidence="9" id="KW-1185">Reference proteome</keyword>
<dbReference type="STRING" id="74649.A0A2P6QL76"/>
<dbReference type="OrthoDB" id="63113at2759"/>
<dbReference type="GO" id="GO:0005783">
    <property type="term" value="C:endoplasmic reticulum"/>
    <property type="evidence" value="ECO:0007669"/>
    <property type="project" value="TreeGrafter"/>
</dbReference>
<evidence type="ECO:0000256" key="6">
    <source>
        <dbReference type="ARBA" id="ARBA00023136"/>
    </source>
</evidence>
<dbReference type="EMBL" id="PDCK01000043">
    <property type="protein sequence ID" value="PRQ34934.1"/>
    <property type="molecule type" value="Genomic_DNA"/>
</dbReference>
<evidence type="ECO:0000256" key="2">
    <source>
        <dbReference type="ARBA" id="ARBA00004127"/>
    </source>
</evidence>
<name>A0A2P6QL76_ROSCH</name>
<proteinExistence type="inferred from homology"/>
<dbReference type="AlphaFoldDB" id="A0A2P6QL76"/>